<feature type="domain" description="C2H2-type" evidence="8">
    <location>
        <begin position="37"/>
        <end position="64"/>
    </location>
</feature>
<keyword evidence="5" id="KW-0862">Zinc</keyword>
<dbReference type="GO" id="GO:0000981">
    <property type="term" value="F:DNA-binding transcription factor activity, RNA polymerase II-specific"/>
    <property type="evidence" value="ECO:0007669"/>
    <property type="project" value="TreeGrafter"/>
</dbReference>
<evidence type="ECO:0000313" key="9">
    <source>
        <dbReference type="EMBL" id="KFW67289.1"/>
    </source>
</evidence>
<reference evidence="9 10" key="1">
    <citation type="submission" date="2014-04" db="EMBL/GenBank/DDBJ databases">
        <title>Genome evolution of avian class.</title>
        <authorList>
            <person name="Zhang G."/>
            <person name="Li C."/>
        </authorList>
    </citation>
    <scope>NUCLEOTIDE SEQUENCE [LARGE SCALE GENOMIC DNA]</scope>
    <source>
        <strain evidence="9">BGI_AS28</strain>
    </source>
</reference>
<proteinExistence type="predicted"/>
<evidence type="ECO:0000313" key="10">
    <source>
        <dbReference type="Proteomes" id="UP000054081"/>
    </source>
</evidence>
<dbReference type="PANTHER" id="PTHR24388:SF54">
    <property type="entry name" value="PROTEIN ESCARGOT"/>
    <property type="match status" value="1"/>
</dbReference>
<dbReference type="SMART" id="SM00355">
    <property type="entry name" value="ZnF_C2H2"/>
    <property type="match status" value="2"/>
</dbReference>
<keyword evidence="4 7" id="KW-0863">Zinc-finger</keyword>
<keyword evidence="2" id="KW-0479">Metal-binding</keyword>
<dbReference type="InterPro" id="IPR050527">
    <property type="entry name" value="Snail/Krueppel_Znf"/>
</dbReference>
<evidence type="ECO:0000256" key="3">
    <source>
        <dbReference type="ARBA" id="ARBA00022737"/>
    </source>
</evidence>
<dbReference type="Pfam" id="PF13894">
    <property type="entry name" value="zf-C2H2_4"/>
    <property type="match status" value="1"/>
</dbReference>
<dbReference type="PROSITE" id="PS50157">
    <property type="entry name" value="ZINC_FINGER_C2H2_2"/>
    <property type="match status" value="2"/>
</dbReference>
<dbReference type="FunFam" id="3.30.160.60:FF:000446">
    <property type="entry name" value="Zinc finger protein"/>
    <property type="match status" value="1"/>
</dbReference>
<evidence type="ECO:0000259" key="8">
    <source>
        <dbReference type="PROSITE" id="PS50157"/>
    </source>
</evidence>
<protein>
    <submittedName>
        <fullName evidence="9">Zinc finger protein 778</fullName>
    </submittedName>
</protein>
<name>A0A093R8G1_PYGAD</name>
<dbReference type="Gene3D" id="3.30.160.60">
    <property type="entry name" value="Classic Zinc Finger"/>
    <property type="match status" value="3"/>
</dbReference>
<dbReference type="GO" id="GO:0000978">
    <property type="term" value="F:RNA polymerase II cis-regulatory region sequence-specific DNA binding"/>
    <property type="evidence" value="ECO:0007669"/>
    <property type="project" value="TreeGrafter"/>
</dbReference>
<keyword evidence="3" id="KW-0677">Repeat</keyword>
<keyword evidence="10" id="KW-1185">Reference proteome</keyword>
<feature type="non-terminal residue" evidence="9">
    <location>
        <position position="1"/>
    </location>
</feature>
<dbReference type="Pfam" id="PF00096">
    <property type="entry name" value="zf-C2H2"/>
    <property type="match status" value="1"/>
</dbReference>
<evidence type="ECO:0000256" key="7">
    <source>
        <dbReference type="PROSITE-ProRule" id="PRU00042"/>
    </source>
</evidence>
<dbReference type="PANTHER" id="PTHR24388">
    <property type="entry name" value="ZINC FINGER PROTEIN"/>
    <property type="match status" value="1"/>
</dbReference>
<dbReference type="EMBL" id="KL225082">
    <property type="protein sequence ID" value="KFW67289.1"/>
    <property type="molecule type" value="Genomic_DNA"/>
</dbReference>
<feature type="non-terminal residue" evidence="9">
    <location>
        <position position="74"/>
    </location>
</feature>
<evidence type="ECO:0000256" key="4">
    <source>
        <dbReference type="ARBA" id="ARBA00022771"/>
    </source>
</evidence>
<dbReference type="InterPro" id="IPR036236">
    <property type="entry name" value="Znf_C2H2_sf"/>
</dbReference>
<keyword evidence="6" id="KW-0539">Nucleus</keyword>
<feature type="domain" description="C2H2-type" evidence="8">
    <location>
        <begin position="7"/>
        <end position="35"/>
    </location>
</feature>
<sequence length="74" mass="8740">HGDERGFSCVFCDKRFKRRKDINDHIRRVHEKKRDPQACPYCDKVISSKCGLTVHMRTHTGEKPYKCERCPASF</sequence>
<evidence type="ECO:0000256" key="1">
    <source>
        <dbReference type="ARBA" id="ARBA00004123"/>
    </source>
</evidence>
<evidence type="ECO:0000256" key="6">
    <source>
        <dbReference type="ARBA" id="ARBA00023242"/>
    </source>
</evidence>
<dbReference type="STRING" id="9238.A0A093R8G1"/>
<dbReference type="GO" id="GO:0005634">
    <property type="term" value="C:nucleus"/>
    <property type="evidence" value="ECO:0007669"/>
    <property type="project" value="UniProtKB-SubCell"/>
</dbReference>
<dbReference type="PROSITE" id="PS00028">
    <property type="entry name" value="ZINC_FINGER_C2H2_1"/>
    <property type="match status" value="2"/>
</dbReference>
<dbReference type="SUPFAM" id="SSF57667">
    <property type="entry name" value="beta-beta-alpha zinc fingers"/>
    <property type="match status" value="2"/>
</dbReference>
<accession>A0A093R8G1</accession>
<comment type="subcellular location">
    <subcellularLocation>
        <location evidence="1">Nucleus</location>
    </subcellularLocation>
</comment>
<dbReference type="GO" id="GO:0008270">
    <property type="term" value="F:zinc ion binding"/>
    <property type="evidence" value="ECO:0007669"/>
    <property type="project" value="UniProtKB-KW"/>
</dbReference>
<evidence type="ECO:0000256" key="2">
    <source>
        <dbReference type="ARBA" id="ARBA00022723"/>
    </source>
</evidence>
<dbReference type="Proteomes" id="UP000054081">
    <property type="component" value="Unassembled WGS sequence"/>
</dbReference>
<evidence type="ECO:0000256" key="5">
    <source>
        <dbReference type="ARBA" id="ARBA00022833"/>
    </source>
</evidence>
<organism evidence="9 10">
    <name type="scientific">Pygoscelis adeliae</name>
    <name type="common">Adelie penguin</name>
    <dbReference type="NCBI Taxonomy" id="9238"/>
    <lineage>
        <taxon>Eukaryota</taxon>
        <taxon>Metazoa</taxon>
        <taxon>Chordata</taxon>
        <taxon>Craniata</taxon>
        <taxon>Vertebrata</taxon>
        <taxon>Euteleostomi</taxon>
        <taxon>Archelosauria</taxon>
        <taxon>Archosauria</taxon>
        <taxon>Dinosauria</taxon>
        <taxon>Saurischia</taxon>
        <taxon>Theropoda</taxon>
        <taxon>Coelurosauria</taxon>
        <taxon>Aves</taxon>
        <taxon>Neognathae</taxon>
        <taxon>Neoaves</taxon>
        <taxon>Aequornithes</taxon>
        <taxon>Sphenisciformes</taxon>
        <taxon>Spheniscidae</taxon>
        <taxon>Pygoscelis</taxon>
    </lineage>
</organism>
<dbReference type="AlphaFoldDB" id="A0A093R8G1"/>
<gene>
    <name evidence="9" type="ORF">AS28_15185</name>
</gene>
<dbReference type="InterPro" id="IPR013087">
    <property type="entry name" value="Znf_C2H2_type"/>
</dbReference>